<dbReference type="EMBL" id="CP013011">
    <property type="protein sequence ID" value="ALL01292.1"/>
    <property type="molecule type" value="Genomic_DNA"/>
</dbReference>
<name>A0A0P0N3H6_9CREN</name>
<dbReference type="OrthoDB" id="387325at2157"/>
<dbReference type="AlphaFoldDB" id="A0A0P0N3H6"/>
<evidence type="ECO:0000313" key="3">
    <source>
        <dbReference type="Proteomes" id="UP000058613"/>
    </source>
</evidence>
<sequence>MRSKASIIEIGMKDAELLTALYERLRGEGFNVAGVRVRGDGVAMLRLSLSTADGDRARRLVNAIYEPGKRLLAARMLVPSWPGAAAPTRRPSRQCGP</sequence>
<reference evidence="1 3" key="1">
    <citation type="submission" date="2015-10" db="EMBL/GenBank/DDBJ databases">
        <title>Complete genome sequence of hyperthermophilic archaeon Pyrodictium delaneyi Su06.</title>
        <authorList>
            <person name="Jung J.-H."/>
            <person name="Lin J."/>
            <person name="Holden J.F."/>
            <person name="Park C.-S."/>
        </authorList>
    </citation>
    <scope>NUCLEOTIDE SEQUENCE [LARGE SCALE GENOMIC DNA]</scope>
    <source>
        <strain evidence="1 3">Su06</strain>
    </source>
</reference>
<organism evidence="1 3">
    <name type="scientific">Pyrodictium delaneyi</name>
    <dbReference type="NCBI Taxonomy" id="1273541"/>
    <lineage>
        <taxon>Archaea</taxon>
        <taxon>Thermoproteota</taxon>
        <taxon>Thermoprotei</taxon>
        <taxon>Desulfurococcales</taxon>
        <taxon>Pyrodictiaceae</taxon>
        <taxon>Pyrodictium</taxon>
    </lineage>
</organism>
<dbReference type="KEGG" id="pdl:Pyrde_1244"/>
<evidence type="ECO:0000313" key="2">
    <source>
        <dbReference type="EMBL" id="OWJ55641.1"/>
    </source>
</evidence>
<reference evidence="2 4" key="2">
    <citation type="submission" date="2017-05" db="EMBL/GenBank/DDBJ databases">
        <title>The draft genome of the hyperthermophilic archaeon 'Pyrodictium delaneyi strain Hulk', an iron and nitrate reducer, reveals the capacity for sulfate reduction.</title>
        <authorList>
            <person name="Demey L.M."/>
            <person name="Miller C."/>
            <person name="Manzella M."/>
            <person name="Reguera G."/>
            <person name="Kashefi K."/>
        </authorList>
    </citation>
    <scope>NUCLEOTIDE SEQUENCE [LARGE SCALE GENOMIC DNA]</scope>
    <source>
        <strain evidence="2 4">Hulk</strain>
    </source>
</reference>
<evidence type="ECO:0000313" key="4">
    <source>
        <dbReference type="Proteomes" id="UP000196694"/>
    </source>
</evidence>
<dbReference type="Proteomes" id="UP000196694">
    <property type="component" value="Unassembled WGS sequence"/>
</dbReference>
<protein>
    <submittedName>
        <fullName evidence="1">Uncharacterized protein</fullName>
    </submittedName>
</protein>
<keyword evidence="4" id="KW-1185">Reference proteome</keyword>
<accession>A0A0P0N3H6</accession>
<dbReference type="GeneID" id="26099587"/>
<evidence type="ECO:0000313" key="1">
    <source>
        <dbReference type="EMBL" id="ALL01292.1"/>
    </source>
</evidence>
<dbReference type="EMBL" id="NCQP01000001">
    <property type="protein sequence ID" value="OWJ55641.1"/>
    <property type="molecule type" value="Genomic_DNA"/>
</dbReference>
<dbReference type="RefSeq" id="WP_055409166.1">
    <property type="nucleotide sequence ID" value="NZ_CP013011.1"/>
</dbReference>
<proteinExistence type="predicted"/>
<dbReference type="STRING" id="1273541.Pyrde_1244"/>
<dbReference type="Proteomes" id="UP000058613">
    <property type="component" value="Chromosome"/>
</dbReference>
<gene>
    <name evidence="2" type="ORF">Pdsh_02305</name>
    <name evidence="1" type="ORF">Pyrde_1244</name>
</gene>